<sequence length="348" mass="38844">MDNLRLNVSLLRRRVPNLTSAARSVGLRPATVSNLCTGKISVGRSEVRTIVALATLAKCSIDELIIRGDTVEMIETNIKVLDLFAPLAKGGTVGLVARPGMGQLVLLGELLRNFKKEDYLTILLKPDGEHPELKDILQAVDIVSYTIDETYRIVTDTEQSKDIIFVADRNHVLTGHIFDLQEQLENDGIHHVTTFLVDLKGTVVDDDIPYGPLETLWHFDADLVARHKFPAIHPLYSTSSVLEGLHLEDQHLSIQQQAKKLLRRYRELRSLVNVKGMSSIPTSELQTYHRGERLEAYLTQPFFVAKAYSGKQGEAVNLKDTLKDVRAILTGSADAKQVESLNYTGRLK</sequence>
<dbReference type="InterPro" id="IPR050053">
    <property type="entry name" value="ATPase_alpha/beta_chains"/>
</dbReference>
<evidence type="ECO:0000256" key="10">
    <source>
        <dbReference type="ARBA" id="ARBA00023310"/>
    </source>
</evidence>
<keyword evidence="5" id="KW-0067">ATP-binding</keyword>
<evidence type="ECO:0000256" key="6">
    <source>
        <dbReference type="ARBA" id="ARBA00022967"/>
    </source>
</evidence>
<dbReference type="Proteomes" id="UP001223586">
    <property type="component" value="Unassembled WGS sequence"/>
</dbReference>
<evidence type="ECO:0000259" key="11">
    <source>
        <dbReference type="Pfam" id="PF22919"/>
    </source>
</evidence>
<dbReference type="PANTHER" id="PTHR15184">
    <property type="entry name" value="ATP SYNTHASE"/>
    <property type="match status" value="1"/>
</dbReference>
<accession>A0ABT9WQA4</accession>
<evidence type="ECO:0000256" key="9">
    <source>
        <dbReference type="ARBA" id="ARBA00023196"/>
    </source>
</evidence>
<comment type="similarity">
    <text evidence="2">Belongs to the ATPase alpha/beta chains family.</text>
</comment>
<evidence type="ECO:0000313" key="12">
    <source>
        <dbReference type="EMBL" id="MDQ0175385.1"/>
    </source>
</evidence>
<keyword evidence="4" id="KW-0547">Nucleotide-binding</keyword>
<evidence type="ECO:0000256" key="5">
    <source>
        <dbReference type="ARBA" id="ARBA00022840"/>
    </source>
</evidence>
<keyword evidence="8" id="KW-0472">Membrane</keyword>
<keyword evidence="6" id="KW-1278">Translocase</keyword>
<dbReference type="RefSeq" id="WP_307227669.1">
    <property type="nucleotide sequence ID" value="NZ_JAUSTT010000006.1"/>
</dbReference>
<proteinExistence type="inferred from homology"/>
<comment type="subcellular location">
    <subcellularLocation>
        <location evidence="1">Membrane</location>
    </subcellularLocation>
</comment>
<keyword evidence="10" id="KW-0066">ATP synthesis</keyword>
<gene>
    <name evidence="12" type="ORF">J2S08_001219</name>
</gene>
<dbReference type="Gene3D" id="3.40.50.300">
    <property type="entry name" value="P-loop containing nucleotide triphosphate hydrolases"/>
    <property type="match status" value="1"/>
</dbReference>
<dbReference type="PANTHER" id="PTHR15184:SF71">
    <property type="entry name" value="ATP SYNTHASE SUBUNIT BETA, MITOCHONDRIAL"/>
    <property type="match status" value="1"/>
</dbReference>
<keyword evidence="13" id="KW-1185">Reference proteome</keyword>
<evidence type="ECO:0000256" key="3">
    <source>
        <dbReference type="ARBA" id="ARBA00022448"/>
    </source>
</evidence>
<evidence type="ECO:0000256" key="7">
    <source>
        <dbReference type="ARBA" id="ARBA00023065"/>
    </source>
</evidence>
<dbReference type="SUPFAM" id="SSF52540">
    <property type="entry name" value="P-loop containing nucleoside triphosphate hydrolases"/>
    <property type="match status" value="1"/>
</dbReference>
<organism evidence="12 13">
    <name type="scientific">Bacillus chungangensis</name>
    <dbReference type="NCBI Taxonomy" id="587633"/>
    <lineage>
        <taxon>Bacteria</taxon>
        <taxon>Bacillati</taxon>
        <taxon>Bacillota</taxon>
        <taxon>Bacilli</taxon>
        <taxon>Bacillales</taxon>
        <taxon>Bacillaceae</taxon>
        <taxon>Bacillus</taxon>
    </lineage>
</organism>
<evidence type="ECO:0000313" key="13">
    <source>
        <dbReference type="Proteomes" id="UP001223586"/>
    </source>
</evidence>
<reference evidence="12 13" key="1">
    <citation type="submission" date="2023-07" db="EMBL/GenBank/DDBJ databases">
        <title>Genomic Encyclopedia of Type Strains, Phase IV (KMG-IV): sequencing the most valuable type-strain genomes for metagenomic binning, comparative biology and taxonomic classification.</title>
        <authorList>
            <person name="Goeker M."/>
        </authorList>
    </citation>
    <scope>NUCLEOTIDE SEQUENCE [LARGE SCALE GENOMIC DNA]</scope>
    <source>
        <strain evidence="12 13">DSM 23837</strain>
    </source>
</reference>
<evidence type="ECO:0000256" key="2">
    <source>
        <dbReference type="ARBA" id="ARBA00008936"/>
    </source>
</evidence>
<keyword evidence="7" id="KW-0406">Ion transport</keyword>
<dbReference type="SUPFAM" id="SSF47917">
    <property type="entry name" value="C-terminal domain of alpha and beta subunits of F1 ATP synthase"/>
    <property type="match status" value="1"/>
</dbReference>
<dbReference type="Pfam" id="PF22919">
    <property type="entry name" value="ATP-synt_VA_C"/>
    <property type="match status" value="1"/>
</dbReference>
<evidence type="ECO:0000256" key="4">
    <source>
        <dbReference type="ARBA" id="ARBA00022741"/>
    </source>
</evidence>
<dbReference type="EMBL" id="JAUSTT010000006">
    <property type="protein sequence ID" value="MDQ0175385.1"/>
    <property type="molecule type" value="Genomic_DNA"/>
</dbReference>
<dbReference type="InterPro" id="IPR027417">
    <property type="entry name" value="P-loop_NTPase"/>
</dbReference>
<name>A0ABT9WQA4_9BACI</name>
<dbReference type="InterPro" id="IPR055190">
    <property type="entry name" value="ATP-synt_VA_C"/>
</dbReference>
<evidence type="ECO:0000256" key="1">
    <source>
        <dbReference type="ARBA" id="ARBA00004370"/>
    </source>
</evidence>
<evidence type="ECO:0000256" key="8">
    <source>
        <dbReference type="ARBA" id="ARBA00023136"/>
    </source>
</evidence>
<comment type="caution">
    <text evidence="12">The sequence shown here is derived from an EMBL/GenBank/DDBJ whole genome shotgun (WGS) entry which is preliminary data.</text>
</comment>
<feature type="domain" description="ATP synthase A/B type C-terminal" evidence="11">
    <location>
        <begin position="247"/>
        <end position="312"/>
    </location>
</feature>
<dbReference type="InterPro" id="IPR024034">
    <property type="entry name" value="ATPase_F1/V1_b/a_C"/>
</dbReference>
<keyword evidence="3" id="KW-0813">Transport</keyword>
<keyword evidence="9" id="KW-0139">CF(1)</keyword>
<protein>
    <submittedName>
        <fullName evidence="12">F-type H+-transporting ATPase subunit beta</fullName>
    </submittedName>
</protein>
<dbReference type="Gene3D" id="1.10.1140.10">
    <property type="entry name" value="Bovine Mitochondrial F1-atpase, Atp Synthase Beta Chain, Chain D, domain 3"/>
    <property type="match status" value="1"/>
</dbReference>